<evidence type="ECO:0000313" key="1">
    <source>
        <dbReference type="EMBL" id="SFN68488.1"/>
    </source>
</evidence>
<organism evidence="1 2">
    <name type="scientific">Xenorhabdus japonica</name>
    <dbReference type="NCBI Taxonomy" id="53341"/>
    <lineage>
        <taxon>Bacteria</taxon>
        <taxon>Pseudomonadati</taxon>
        <taxon>Pseudomonadota</taxon>
        <taxon>Gammaproteobacteria</taxon>
        <taxon>Enterobacterales</taxon>
        <taxon>Morganellaceae</taxon>
        <taxon>Xenorhabdus</taxon>
    </lineage>
</organism>
<dbReference type="OrthoDB" id="7055485at2"/>
<dbReference type="RefSeq" id="WP_139204087.1">
    <property type="nucleotide sequence ID" value="NZ_CAWRAH010000043.1"/>
</dbReference>
<name>A0A1I5B195_9GAMM</name>
<proteinExistence type="predicted"/>
<protein>
    <submittedName>
        <fullName evidence="1">Uncharacterized protein</fullName>
    </submittedName>
</protein>
<evidence type="ECO:0000313" key="2">
    <source>
        <dbReference type="Proteomes" id="UP000199011"/>
    </source>
</evidence>
<reference evidence="2" key="1">
    <citation type="submission" date="2016-10" db="EMBL/GenBank/DDBJ databases">
        <authorList>
            <person name="Varghese N."/>
            <person name="Submissions S."/>
        </authorList>
    </citation>
    <scope>NUCLEOTIDE SEQUENCE [LARGE SCALE GENOMIC DNA]</scope>
    <source>
        <strain evidence="2">DSM 16522</strain>
    </source>
</reference>
<dbReference type="AlphaFoldDB" id="A0A1I5B195"/>
<dbReference type="EMBL" id="FOVO01000015">
    <property type="protein sequence ID" value="SFN68488.1"/>
    <property type="molecule type" value="Genomic_DNA"/>
</dbReference>
<accession>A0A1I5B195</accession>
<keyword evidence="2" id="KW-1185">Reference proteome</keyword>
<sequence>MEKNKNSPPTWSDTDWEAAMTVKVIINGKAYFYESREIIHSYEDIRHIAESVGCKTEIIPLQKLDGFTNDAHIVAIYL</sequence>
<gene>
    <name evidence="1" type="ORF">SAMN05421579_11511</name>
</gene>
<dbReference type="Proteomes" id="UP000199011">
    <property type="component" value="Unassembled WGS sequence"/>
</dbReference>